<comment type="catalytic activity">
    <reaction evidence="9">
        <text>L-seryl-[protein] + ATP = O-phospho-L-seryl-[protein] + ADP + H(+)</text>
        <dbReference type="Rhea" id="RHEA:17989"/>
        <dbReference type="Rhea" id="RHEA-COMP:9863"/>
        <dbReference type="Rhea" id="RHEA-COMP:11604"/>
        <dbReference type="ChEBI" id="CHEBI:15378"/>
        <dbReference type="ChEBI" id="CHEBI:29999"/>
        <dbReference type="ChEBI" id="CHEBI:30616"/>
        <dbReference type="ChEBI" id="CHEBI:83421"/>
        <dbReference type="ChEBI" id="CHEBI:456216"/>
        <dbReference type="EC" id="2.7.11.1"/>
    </reaction>
</comment>
<dbReference type="GO" id="GO:0043066">
    <property type="term" value="P:negative regulation of apoptotic process"/>
    <property type="evidence" value="ECO:0007669"/>
    <property type="project" value="TreeGrafter"/>
</dbReference>
<evidence type="ECO:0000256" key="2">
    <source>
        <dbReference type="ARBA" id="ARBA00012513"/>
    </source>
</evidence>
<dbReference type="PANTHER" id="PTHR22984:SF11">
    <property type="entry name" value="AURORA KINASE-RELATED"/>
    <property type="match status" value="1"/>
</dbReference>
<dbReference type="SUPFAM" id="SSF56112">
    <property type="entry name" value="Protein kinase-like (PK-like)"/>
    <property type="match status" value="1"/>
</dbReference>
<feature type="region of interest" description="Disordered" evidence="11">
    <location>
        <begin position="425"/>
        <end position="453"/>
    </location>
</feature>
<dbReference type="InterPro" id="IPR017441">
    <property type="entry name" value="Protein_kinase_ATP_BS"/>
</dbReference>
<keyword evidence="14" id="KW-1185">Reference proteome</keyword>
<dbReference type="FunFam" id="3.30.200.20:FF:000246">
    <property type="entry name" value="Pim proto-oncogene, serine/threonine kinase,-related 152"/>
    <property type="match status" value="1"/>
</dbReference>
<dbReference type="PROSITE" id="PS00107">
    <property type="entry name" value="PROTEIN_KINASE_ATP"/>
    <property type="match status" value="1"/>
</dbReference>
<comment type="similarity">
    <text evidence="1">Belongs to the protein kinase superfamily. CAMK Ser/Thr protein kinase family. PIM subfamily.</text>
</comment>
<evidence type="ECO:0000256" key="6">
    <source>
        <dbReference type="ARBA" id="ARBA00022777"/>
    </source>
</evidence>
<reference evidence="13" key="2">
    <citation type="submission" date="2025-09" db="UniProtKB">
        <authorList>
            <consortium name="Ensembl"/>
        </authorList>
    </citation>
    <scope>IDENTIFICATION</scope>
</reference>
<feature type="region of interest" description="Disordered" evidence="11">
    <location>
        <begin position="360"/>
        <end position="409"/>
    </location>
</feature>
<organism evidence="13 14">
    <name type="scientific">Cyprinus carpio carpio</name>
    <dbReference type="NCBI Taxonomy" id="630221"/>
    <lineage>
        <taxon>Eukaryota</taxon>
        <taxon>Metazoa</taxon>
        <taxon>Chordata</taxon>
        <taxon>Craniata</taxon>
        <taxon>Vertebrata</taxon>
        <taxon>Euteleostomi</taxon>
        <taxon>Actinopterygii</taxon>
        <taxon>Neopterygii</taxon>
        <taxon>Teleostei</taxon>
        <taxon>Ostariophysi</taxon>
        <taxon>Cypriniformes</taxon>
        <taxon>Cyprinidae</taxon>
        <taxon>Cyprininae</taxon>
        <taxon>Cyprinus</taxon>
    </lineage>
</organism>
<evidence type="ECO:0000313" key="13">
    <source>
        <dbReference type="Ensembl" id="ENSCCRP00000047877.2"/>
    </source>
</evidence>
<dbReference type="Gene3D" id="3.30.200.20">
    <property type="entry name" value="Phosphorylase Kinase, domain 1"/>
    <property type="match status" value="1"/>
</dbReference>
<feature type="domain" description="Protein kinase" evidence="12">
    <location>
        <begin position="472"/>
        <end position="729"/>
    </location>
</feature>
<dbReference type="EC" id="2.7.11.1" evidence="2"/>
<accession>A0A8C1CIG2</accession>
<comment type="catalytic activity">
    <reaction evidence="8">
        <text>L-threonyl-[protein] + ATP = O-phospho-L-threonyl-[protein] + ADP + H(+)</text>
        <dbReference type="Rhea" id="RHEA:46608"/>
        <dbReference type="Rhea" id="RHEA-COMP:11060"/>
        <dbReference type="Rhea" id="RHEA-COMP:11605"/>
        <dbReference type="ChEBI" id="CHEBI:15378"/>
        <dbReference type="ChEBI" id="CHEBI:30013"/>
        <dbReference type="ChEBI" id="CHEBI:30616"/>
        <dbReference type="ChEBI" id="CHEBI:61977"/>
        <dbReference type="ChEBI" id="CHEBI:456216"/>
        <dbReference type="EC" id="2.7.11.1"/>
    </reaction>
</comment>
<dbReference type="InterPro" id="IPR051138">
    <property type="entry name" value="PIM_Ser/Thr_kinase"/>
</dbReference>
<feature type="region of interest" description="Disordered" evidence="11">
    <location>
        <begin position="195"/>
        <end position="244"/>
    </location>
</feature>
<reference evidence="13" key="1">
    <citation type="submission" date="2025-08" db="UniProtKB">
        <authorList>
            <consortium name="Ensembl"/>
        </authorList>
    </citation>
    <scope>IDENTIFICATION</scope>
</reference>
<keyword evidence="6" id="KW-0418">Kinase</keyword>
<dbReference type="InterPro" id="IPR008271">
    <property type="entry name" value="Ser/Thr_kinase_AS"/>
</dbReference>
<feature type="compositionally biased region" description="Low complexity" evidence="11">
    <location>
        <begin position="434"/>
        <end position="447"/>
    </location>
</feature>
<evidence type="ECO:0000256" key="9">
    <source>
        <dbReference type="ARBA" id="ARBA00048679"/>
    </source>
</evidence>
<keyword evidence="7 10" id="KW-0067">ATP-binding</keyword>
<feature type="region of interest" description="Disordered" evidence="11">
    <location>
        <begin position="260"/>
        <end position="289"/>
    </location>
</feature>
<evidence type="ECO:0000256" key="5">
    <source>
        <dbReference type="ARBA" id="ARBA00022741"/>
    </source>
</evidence>
<evidence type="ECO:0000256" key="10">
    <source>
        <dbReference type="PROSITE-ProRule" id="PRU10141"/>
    </source>
</evidence>
<dbReference type="GO" id="GO:0005737">
    <property type="term" value="C:cytoplasm"/>
    <property type="evidence" value="ECO:0007669"/>
    <property type="project" value="TreeGrafter"/>
</dbReference>
<protein>
    <recommendedName>
        <fullName evidence="2">non-specific serine/threonine protein kinase</fullName>
        <ecNumber evidence="2">2.7.11.1</ecNumber>
    </recommendedName>
</protein>
<name>A0A8C1CIG2_CYPCA</name>
<evidence type="ECO:0000256" key="11">
    <source>
        <dbReference type="SAM" id="MobiDB-lite"/>
    </source>
</evidence>
<keyword evidence="3" id="KW-0723">Serine/threonine-protein kinase</keyword>
<dbReference type="GO" id="GO:0007346">
    <property type="term" value="P:regulation of mitotic cell cycle"/>
    <property type="evidence" value="ECO:0007669"/>
    <property type="project" value="TreeGrafter"/>
</dbReference>
<feature type="binding site" evidence="10">
    <location>
        <position position="501"/>
    </location>
    <ligand>
        <name>ATP</name>
        <dbReference type="ChEBI" id="CHEBI:30616"/>
    </ligand>
</feature>
<dbReference type="Proteomes" id="UP001108240">
    <property type="component" value="Unplaced"/>
</dbReference>
<dbReference type="PROSITE" id="PS50011">
    <property type="entry name" value="PROTEIN_KINASE_DOM"/>
    <property type="match status" value="1"/>
</dbReference>
<keyword evidence="5 10" id="KW-0547">Nucleotide-binding</keyword>
<evidence type="ECO:0000256" key="7">
    <source>
        <dbReference type="ARBA" id="ARBA00022840"/>
    </source>
</evidence>
<evidence type="ECO:0000313" key="14">
    <source>
        <dbReference type="Proteomes" id="UP001108240"/>
    </source>
</evidence>
<dbReference type="GO" id="GO:0005524">
    <property type="term" value="F:ATP binding"/>
    <property type="evidence" value="ECO:0007669"/>
    <property type="project" value="UniProtKB-UniRule"/>
</dbReference>
<proteinExistence type="inferred from homology"/>
<evidence type="ECO:0000256" key="8">
    <source>
        <dbReference type="ARBA" id="ARBA00047899"/>
    </source>
</evidence>
<feature type="region of interest" description="Disordered" evidence="11">
    <location>
        <begin position="32"/>
        <end position="66"/>
    </location>
</feature>
<dbReference type="SMART" id="SM00220">
    <property type="entry name" value="S_TKc"/>
    <property type="match status" value="1"/>
</dbReference>
<evidence type="ECO:0000256" key="3">
    <source>
        <dbReference type="ARBA" id="ARBA00022527"/>
    </source>
</evidence>
<sequence length="733" mass="83030">MHFVGLVAVVSETDQSSSVILKTMYKRTSRVHPLTESQGCDLSTPPKPSSTEEQHPHETTADAAEGNAQECRVMEKVKKKKKWWRLTSFFGAVKKHLKGSSNPVQGEVELQQEQSEGVKPQNECEARCSDDDSVSHNQMCDQLCEGGFDAEVRHLEDDPEVSVIHLNKTDEDVEGLNILGYPHRLPEQKALNILANRGPDSHGCDLSTPPKPSTNTEEQHPHKTTVDAAEGNGQESKVKEKGKKKKKWWRVASFFRALKKHRKSSSNPVQGEVELQQEQSEGVKPQNECEARCSDDDSVSHNQMCDQLCEGGFDTEVRHLEDDPEVSVIHLNKTDEDVEGVNILGYPHRLPEQKALNILANRGPDSHGCDLSTPPKPSTNTEEQHPHKTTVDAAEGNGQESKVKEKGKKKKKWWRVASFFRALKKHRKSSSNPVQGEVELQQEQVQEQQREEVKPQKEWKARCSDDFIFSHYQLGDLLGKGGFGAVYEARRLEDELKVAVKYVDKTKDYREGLYIPGYRQLLPMEIALTILANKGPRVPEIIQLLDWKDYDDHFVIILECPSPCETLEDFVGRQGGSLNESLARQVMRQTAQAVNVCCQRDVFHRDIKLSNLLINNETLEVKLIDFGCGDILRTTVYMSYCGTAKYSPPEFHITGKYHGKPATVWSLGVLLFRIVAGYFPGYLDLHMLKLRLWSKTGLSKECCRLIHTLLQEKPKKRIELEEILSHKWFTVTT</sequence>
<evidence type="ECO:0000256" key="1">
    <source>
        <dbReference type="ARBA" id="ARBA00005505"/>
    </source>
</evidence>
<dbReference type="AlphaFoldDB" id="A0A8C1CIG2"/>
<dbReference type="Ensembl" id="ENSCCRT00000051878.2">
    <property type="protein sequence ID" value="ENSCCRP00000047877.2"/>
    <property type="gene ID" value="ENSCCRG00000025554.2"/>
</dbReference>
<feature type="compositionally biased region" description="Basic and acidic residues" evidence="11">
    <location>
        <begin position="50"/>
        <end position="60"/>
    </location>
</feature>
<dbReference type="PANTHER" id="PTHR22984">
    <property type="entry name" value="SERINE/THREONINE-PROTEIN KINASE PIM"/>
    <property type="match status" value="1"/>
</dbReference>
<keyword evidence="4" id="KW-0808">Transferase</keyword>
<dbReference type="InterPro" id="IPR000719">
    <property type="entry name" value="Prot_kinase_dom"/>
</dbReference>
<evidence type="ECO:0000259" key="12">
    <source>
        <dbReference type="PROSITE" id="PS50011"/>
    </source>
</evidence>
<dbReference type="PROSITE" id="PS00108">
    <property type="entry name" value="PROTEIN_KINASE_ST"/>
    <property type="match status" value="1"/>
</dbReference>
<dbReference type="Pfam" id="PF00069">
    <property type="entry name" value="Pkinase"/>
    <property type="match status" value="1"/>
</dbReference>
<dbReference type="GO" id="GO:0004674">
    <property type="term" value="F:protein serine/threonine kinase activity"/>
    <property type="evidence" value="ECO:0007669"/>
    <property type="project" value="UniProtKB-KW"/>
</dbReference>
<evidence type="ECO:0000256" key="4">
    <source>
        <dbReference type="ARBA" id="ARBA00022679"/>
    </source>
</evidence>
<dbReference type="Gene3D" id="1.10.510.10">
    <property type="entry name" value="Transferase(Phosphotransferase) domain 1"/>
    <property type="match status" value="1"/>
</dbReference>
<dbReference type="FunFam" id="1.10.510.10:FF:000392">
    <property type="entry name" value="Pim proto-oncogene, serine/threonine kinase,-related 152"/>
    <property type="match status" value="1"/>
</dbReference>
<dbReference type="GeneTree" id="ENSGT00950000182996"/>
<dbReference type="CDD" id="cd14005">
    <property type="entry name" value="STKc_PIM"/>
    <property type="match status" value="1"/>
</dbReference>
<dbReference type="InterPro" id="IPR011009">
    <property type="entry name" value="Kinase-like_dom_sf"/>
</dbReference>